<accession>A0A7X1B823</accession>
<evidence type="ECO:0000313" key="2">
    <source>
        <dbReference type="EMBL" id="MBC2607409.1"/>
    </source>
</evidence>
<protein>
    <recommendedName>
        <fullName evidence="4">Dolichyl-phosphate-mannose-protein mannosyltransferase</fullName>
    </recommendedName>
</protein>
<keyword evidence="1" id="KW-1133">Transmembrane helix</keyword>
<name>A0A7X1B823_9BACT</name>
<feature type="transmembrane region" description="Helical" evidence="1">
    <location>
        <begin position="201"/>
        <end position="221"/>
    </location>
</feature>
<feature type="transmembrane region" description="Helical" evidence="1">
    <location>
        <begin position="293"/>
        <end position="313"/>
    </location>
</feature>
<comment type="caution">
    <text evidence="2">The sequence shown here is derived from an EMBL/GenBank/DDBJ whole genome shotgun (WGS) entry which is preliminary data.</text>
</comment>
<feature type="transmembrane region" description="Helical" evidence="1">
    <location>
        <begin position="130"/>
        <end position="148"/>
    </location>
</feature>
<evidence type="ECO:0008006" key="4">
    <source>
        <dbReference type="Google" id="ProtNLM"/>
    </source>
</evidence>
<sequence length="533" mass="59526">MKALHYLRSARIQTTFWSICYLLVGLHYLSTIAKNHQPGVGFSRMLMVGEQFYESALPKFKETDPLVMKGSSGYDAQFYVQIALDPSLQDPELPNAIDNLTYRARRILMPAVAWLAGGGETAKIVKIYPLINPICWVISAILLLYWLPPYCIQNFIRWTGMLLGWGWTLSAQRSLTDGPAATLILLAAILIARGLKKGGAFGIAASALTKDMSLFAGLAVFEKCPSARSTWFRFVKLGCICIMPLFLWLLYLSQTLSVPGNNLMGRANFGLPFHGIGAKLISLAQAASQGENFATFNLICFLGIATQIVFILSRQSWDEIWWRIGFGFAVLAAFLGPAVWEGEPGAVPRVLLVLHVAFNLSVPKSWKWLPLLLLANVSALDFNHQLQPPYLSDQSVRFLEQTELIQYQSEDLKDQLQVTFEEGWLRTEHHGGQTAKWTIGAAEVKFFNITESELTLTIDLELGARERRICLINLNGKTIQALQQPTSRTVFDLGRIQLPPGENILVLDPQIEDHEAPRRIGACLYGVRLKKTD</sequence>
<keyword evidence="1" id="KW-0472">Membrane</keyword>
<organism evidence="2 3">
    <name type="scientific">Pelagicoccus albus</name>
    <dbReference type="NCBI Taxonomy" id="415222"/>
    <lineage>
        <taxon>Bacteria</taxon>
        <taxon>Pseudomonadati</taxon>
        <taxon>Verrucomicrobiota</taxon>
        <taxon>Opitutia</taxon>
        <taxon>Puniceicoccales</taxon>
        <taxon>Pelagicoccaceae</taxon>
        <taxon>Pelagicoccus</taxon>
    </lineage>
</organism>
<feature type="transmembrane region" description="Helical" evidence="1">
    <location>
        <begin position="320"/>
        <end position="340"/>
    </location>
</feature>
<dbReference type="InterPro" id="IPR058226">
    <property type="entry name" value="AZOBR_p60025-like"/>
</dbReference>
<dbReference type="EMBL" id="JACHVC010000012">
    <property type="protein sequence ID" value="MBC2607409.1"/>
    <property type="molecule type" value="Genomic_DNA"/>
</dbReference>
<dbReference type="NCBIfam" id="NF046093">
    <property type="entry name" value="AZOBR_p60025_fam"/>
    <property type="match status" value="1"/>
</dbReference>
<feature type="transmembrane region" description="Helical" evidence="1">
    <location>
        <begin position="233"/>
        <end position="251"/>
    </location>
</feature>
<evidence type="ECO:0000313" key="3">
    <source>
        <dbReference type="Proteomes" id="UP000526501"/>
    </source>
</evidence>
<proteinExistence type="predicted"/>
<keyword evidence="3" id="KW-1185">Reference proteome</keyword>
<dbReference type="AlphaFoldDB" id="A0A7X1B823"/>
<evidence type="ECO:0000256" key="1">
    <source>
        <dbReference type="SAM" id="Phobius"/>
    </source>
</evidence>
<dbReference type="RefSeq" id="WP_185661253.1">
    <property type="nucleotide sequence ID" value="NZ_CAWPOO010000012.1"/>
</dbReference>
<reference evidence="2 3" key="1">
    <citation type="submission" date="2020-07" db="EMBL/GenBank/DDBJ databases">
        <authorList>
            <person name="Feng X."/>
        </authorList>
    </citation>
    <scope>NUCLEOTIDE SEQUENCE [LARGE SCALE GENOMIC DNA]</scope>
    <source>
        <strain evidence="2 3">JCM23202</strain>
    </source>
</reference>
<keyword evidence="1" id="KW-0812">Transmembrane</keyword>
<gene>
    <name evidence="2" type="ORF">H5P27_15255</name>
</gene>
<feature type="transmembrane region" description="Helical" evidence="1">
    <location>
        <begin position="178"/>
        <end position="195"/>
    </location>
</feature>
<dbReference type="Proteomes" id="UP000526501">
    <property type="component" value="Unassembled WGS sequence"/>
</dbReference>